<feature type="compositionally biased region" description="Low complexity" evidence="1">
    <location>
        <begin position="599"/>
        <end position="610"/>
    </location>
</feature>
<feature type="signal peptide" evidence="3">
    <location>
        <begin position="1"/>
        <end position="21"/>
    </location>
</feature>
<gene>
    <name evidence="6 7" type="primary">LOC106073630</name>
</gene>
<evidence type="ECO:0000313" key="6">
    <source>
        <dbReference type="RefSeq" id="XP_055889132.1"/>
    </source>
</evidence>
<dbReference type="InterPro" id="IPR036116">
    <property type="entry name" value="FN3_sf"/>
</dbReference>
<feature type="domain" description="Fibronectin type-III" evidence="4">
    <location>
        <begin position="74"/>
        <end position="146"/>
    </location>
</feature>
<dbReference type="RefSeq" id="XP_055889132.1">
    <property type="nucleotide sequence ID" value="XM_056033157.1"/>
</dbReference>
<evidence type="ECO:0000313" key="5">
    <source>
        <dbReference type="Proteomes" id="UP001165740"/>
    </source>
</evidence>
<feature type="transmembrane region" description="Helical" evidence="2">
    <location>
        <begin position="531"/>
        <end position="554"/>
    </location>
</feature>
<dbReference type="Gene3D" id="2.60.40.10">
    <property type="entry name" value="Immunoglobulins"/>
    <property type="match status" value="1"/>
</dbReference>
<dbReference type="CDD" id="cd00063">
    <property type="entry name" value="FN3"/>
    <property type="match status" value="1"/>
</dbReference>
<evidence type="ECO:0000256" key="2">
    <source>
        <dbReference type="SAM" id="Phobius"/>
    </source>
</evidence>
<dbReference type="InterPro" id="IPR003961">
    <property type="entry name" value="FN3_dom"/>
</dbReference>
<dbReference type="InterPro" id="IPR013783">
    <property type="entry name" value="Ig-like_fold"/>
</dbReference>
<evidence type="ECO:0000313" key="7">
    <source>
        <dbReference type="RefSeq" id="XP_055889133.1"/>
    </source>
</evidence>
<keyword evidence="2" id="KW-1133">Transmembrane helix</keyword>
<dbReference type="OrthoDB" id="6181704at2759"/>
<dbReference type="SMART" id="SM00060">
    <property type="entry name" value="FN3"/>
    <property type="match status" value="3"/>
</dbReference>
<evidence type="ECO:0000256" key="3">
    <source>
        <dbReference type="SAM" id="SignalP"/>
    </source>
</evidence>
<reference evidence="6 7" key="1">
    <citation type="submission" date="2025-04" db="UniProtKB">
        <authorList>
            <consortium name="RefSeq"/>
        </authorList>
    </citation>
    <scope>IDENTIFICATION</scope>
</reference>
<feature type="domain" description="Fibronectin type-III" evidence="4">
    <location>
        <begin position="394"/>
        <end position="468"/>
    </location>
</feature>
<dbReference type="Proteomes" id="UP001165740">
    <property type="component" value="Chromosome 6"/>
</dbReference>
<feature type="chain" id="PRO_5044702923" evidence="3">
    <location>
        <begin position="22"/>
        <end position="659"/>
    </location>
</feature>
<sequence length="659" mass="74513">MMLTELLLTFVLLHSIQITVSVKYHGYVCSDSASCDVNTSCVLSVDKKTRCLCSDHDYRSDRNQCVNILFSGCTLLVQSVKTVKVTLNSVQLSWSSQNINYKEAKFNVSYEDTYILGDESGVTIYNLKSDTEYKLIIQVILFKNQLYKARYGPPVTHSFRTLLKQGSKKSHGELCTKGVDFCETELLCVQNKNQEDRCLCDTNHYWNDHNECISKSTLTIKNFTAININSTRVELSWSIDPLHKSSAQFKVWYGPTEFQLFHRDKSFGTIDKLKPEKNFTFTIKVEIPADENYNLTEGSPRTCFIQTKSNKETYFHNIESNTTVALRTILSTTTALSSKNFTPAIQYLGHGDLCELTTPCEPRTSCVKSPNKQYRCLCNNTQYWNNRMCVPLEGLTVTEVHVKKVTSTSVQLSWSNRNIDKLSAAYSVSYRNKSPGAHPGGINITNLQPAWNYSFEIFVIIPSELNYKEKRGPGVSISVQTIAENQTPVFEITTPIHQTTTVTKETPSSSRQVLTHTTLATIASGQSNTNIVIVVTVVLLVLAVVLIVMVVLVVRRKNSKRKNSTQILLDKYDKCRNTSQPELVYTDLEPNTYSTSQDTATNTMNATNHNLPTSSNKASSPSVYYNIKAQEEFKVEMVYSHLSHFKEQERENPENIYDG</sequence>
<organism evidence="5 7">
    <name type="scientific">Biomphalaria glabrata</name>
    <name type="common">Bloodfluke planorb</name>
    <name type="synonym">Freshwater snail</name>
    <dbReference type="NCBI Taxonomy" id="6526"/>
    <lineage>
        <taxon>Eukaryota</taxon>
        <taxon>Metazoa</taxon>
        <taxon>Spiralia</taxon>
        <taxon>Lophotrochozoa</taxon>
        <taxon>Mollusca</taxon>
        <taxon>Gastropoda</taxon>
        <taxon>Heterobranchia</taxon>
        <taxon>Euthyneura</taxon>
        <taxon>Panpulmonata</taxon>
        <taxon>Hygrophila</taxon>
        <taxon>Lymnaeoidea</taxon>
        <taxon>Planorbidae</taxon>
        <taxon>Biomphalaria</taxon>
    </lineage>
</organism>
<protein>
    <submittedName>
        <fullName evidence="6 7">Uncharacterized protein LOC106073630 isoform X1</fullName>
    </submittedName>
</protein>
<feature type="domain" description="Fibronectin type-III" evidence="4">
    <location>
        <begin position="217"/>
        <end position="292"/>
    </location>
</feature>
<keyword evidence="3" id="KW-0732">Signal</keyword>
<dbReference type="GeneID" id="106073630"/>
<evidence type="ECO:0000256" key="1">
    <source>
        <dbReference type="SAM" id="MobiDB-lite"/>
    </source>
</evidence>
<evidence type="ECO:0000259" key="4">
    <source>
        <dbReference type="SMART" id="SM00060"/>
    </source>
</evidence>
<feature type="region of interest" description="Disordered" evidence="1">
    <location>
        <begin position="589"/>
        <end position="618"/>
    </location>
</feature>
<dbReference type="AlphaFoldDB" id="A0A9W3APH8"/>
<accession>A0A9W3APH8</accession>
<keyword evidence="2" id="KW-0472">Membrane</keyword>
<keyword evidence="5" id="KW-1185">Reference proteome</keyword>
<dbReference type="SUPFAM" id="SSF49265">
    <property type="entry name" value="Fibronectin type III"/>
    <property type="match status" value="2"/>
</dbReference>
<keyword evidence="2" id="KW-0812">Transmembrane</keyword>
<dbReference type="Pfam" id="PF00041">
    <property type="entry name" value="fn3"/>
    <property type="match status" value="1"/>
</dbReference>
<dbReference type="RefSeq" id="XP_055889133.1">
    <property type="nucleotide sequence ID" value="XM_056033158.1"/>
</dbReference>
<feature type="compositionally biased region" description="Polar residues" evidence="1">
    <location>
        <begin position="589"/>
        <end position="598"/>
    </location>
</feature>
<name>A0A9W3APH8_BIOGL</name>
<proteinExistence type="predicted"/>